<evidence type="ECO:0000313" key="2">
    <source>
        <dbReference type="Proteomes" id="UP000799755"/>
    </source>
</evidence>
<evidence type="ECO:0000313" key="1">
    <source>
        <dbReference type="EMBL" id="KAF2464262.1"/>
    </source>
</evidence>
<comment type="caution">
    <text evidence="1">The sequence shown here is derived from an EMBL/GenBank/DDBJ whole genome shotgun (WGS) entry which is preliminary data.</text>
</comment>
<dbReference type="EMBL" id="MU003538">
    <property type="protein sequence ID" value="KAF2464262.1"/>
    <property type="molecule type" value="Genomic_DNA"/>
</dbReference>
<reference evidence="1" key="1">
    <citation type="journal article" date="2020" name="Stud. Mycol.">
        <title>101 Dothideomycetes genomes: a test case for predicting lifestyles and emergence of pathogens.</title>
        <authorList>
            <person name="Haridas S."/>
            <person name="Albert R."/>
            <person name="Binder M."/>
            <person name="Bloem J."/>
            <person name="Labutti K."/>
            <person name="Salamov A."/>
            <person name="Andreopoulos B."/>
            <person name="Baker S."/>
            <person name="Barry K."/>
            <person name="Bills G."/>
            <person name="Bluhm B."/>
            <person name="Cannon C."/>
            <person name="Castanera R."/>
            <person name="Culley D."/>
            <person name="Daum C."/>
            <person name="Ezra D."/>
            <person name="Gonzalez J."/>
            <person name="Henrissat B."/>
            <person name="Kuo A."/>
            <person name="Liang C."/>
            <person name="Lipzen A."/>
            <person name="Lutzoni F."/>
            <person name="Magnuson J."/>
            <person name="Mondo S."/>
            <person name="Nolan M."/>
            <person name="Ohm R."/>
            <person name="Pangilinan J."/>
            <person name="Park H.-J."/>
            <person name="Ramirez L."/>
            <person name="Alfaro M."/>
            <person name="Sun H."/>
            <person name="Tritt A."/>
            <person name="Yoshinaga Y."/>
            <person name="Zwiers L.-H."/>
            <person name="Turgeon B."/>
            <person name="Goodwin S."/>
            <person name="Spatafora J."/>
            <person name="Crous P."/>
            <person name="Grigoriev I."/>
        </authorList>
    </citation>
    <scope>NUCLEOTIDE SEQUENCE</scope>
    <source>
        <strain evidence="1">ATCC 200398</strain>
    </source>
</reference>
<dbReference type="Proteomes" id="UP000799755">
    <property type="component" value="Unassembled WGS sequence"/>
</dbReference>
<name>A0ACB6QD08_9PLEO</name>
<gene>
    <name evidence="1" type="ORF">BDR25DRAFT_396787</name>
</gene>
<keyword evidence="2" id="KW-1185">Reference proteome</keyword>
<sequence>MGCMQLLACCFPQSNLLEQVYYSGSMMSKIFTENENLWKFYFQDEAQVHINNGISAKEEAQANGNARAGFKPRTNTTMARKGRNRNIDVELTTLCSQTPKDFLAFNGRPKGAIEDIRKISACTNISELAREWSSFGFDTCNIPKATNAVCADMSQDQKLTVQRAPTSIQAASSPCRRVNVILVLRHISLITSLNNNLRSFERLLREGGQEVVGKQREGDVDLWAVMCSCGIEGQLKCVQLRLEQCLKNVHDSDMASRTSWVGLRTPFDLFFFSTSYDLLLYALCMAARKDFIVSCEKAKAQKVCRIRAAMFQAHAVGFNEVPWHPIVPDTGFDFVSLFRDETHTCRRNTTTEKMTEDYARSSKGLLAGLEKDLAVMSPLGLVSETKYGAPIQSITNVTAFAFSFSSGHRGTALTSDSVIMRGLNAVWEVDMSHLRRSNAAADAALAASHQRSRSRMISRAIARLCPDVATPPSRGAGHVIESRDAGQGRGSDAMAFQLAKLDRVSPAVRHGCENANGGTATGFETNSKVDWNSFAPGSQRRIKPGDSRPGKEPPRCLVLVVEDPARVQCSVAMHGRIKDSPATYDNWAPEDLTLQRLTAPAKGWRKMEGPWHCTRRTTGRPATASDGLCIAVLCESSTGLLGLQDFFQAFDNKISSRWDVRLGDQGHLRYRKVDDARPSLSQQRKGRVNCRKRRWWSDEHRQSKGAVGQVLRHASHSGSSWEANGSSSGKPSEMWCGCEDSSQERGARMSSEPTVFAAADSALCIQNKLRLGASGRTKQSIAARDGGGVWDLAPGIILSWPIGHSTTEPCRQSHSSSNLPKSVRQHTDAHHGAGVSCQEGRKKGLRPLSTLPPLPSRQAPSPQQASSDLDSSNNHANLNSASIKELPLDSARSPFEMEALRESPRSPSRGSPEGKRILLKVWTSRESEPSPTSISVPRPERPSFSILSTAPLTLVARSRRARAQVLDPTPTFPLLDAGRAPSAPFPCPATSPVWLAAAVAPALVNLLDLQGEHNMATVIGFGSLRGRSVGECNVVHATLHPLRDRKMLPAAIITVPCDRSLVEPELAPPGVADVMRGTGHGGLNKVGWSSAERTERVGLAEMDCLFGSAGSERGSRFNLLLVNRQPPFAECDEEQSEWELHLCCVARLGRADEAAEMGEGQRAPVQLLHRVSCSKGRSAPAVLVRLRRVAPGSLPCTTMQPALRSFTTVAGCPARRLSLVPGGLARVYSCLESCGKVGWPFVSLSPTTCLPAPASHARIARSENIDQTLTAAHCSPIKGADPVLEVPVLLPCAPGGPKVQTETLHAREKDGPLQCASSAIVTPPSRPWCISSSLNIITNNPHHTLSACLRTVGCLRRLTLPVPTATQVLPADQNIINTLYIPAVLRNRASSAQRDLLMASSPSGHAVVEDVSRHCLVHSTFNWISAQQDSGSDPQNIECPRAQIWMK</sequence>
<organism evidence="1 2">
    <name type="scientific">Lindgomyces ingoldianus</name>
    <dbReference type="NCBI Taxonomy" id="673940"/>
    <lineage>
        <taxon>Eukaryota</taxon>
        <taxon>Fungi</taxon>
        <taxon>Dikarya</taxon>
        <taxon>Ascomycota</taxon>
        <taxon>Pezizomycotina</taxon>
        <taxon>Dothideomycetes</taxon>
        <taxon>Pleosporomycetidae</taxon>
        <taxon>Pleosporales</taxon>
        <taxon>Lindgomycetaceae</taxon>
        <taxon>Lindgomyces</taxon>
    </lineage>
</organism>
<proteinExistence type="predicted"/>
<feature type="non-terminal residue" evidence="1">
    <location>
        <position position="1447"/>
    </location>
</feature>
<protein>
    <submittedName>
        <fullName evidence="1">Uncharacterized protein</fullName>
    </submittedName>
</protein>
<accession>A0ACB6QD08</accession>